<comment type="caution">
    <text evidence="3">The sequence shown here is derived from an EMBL/GenBank/DDBJ whole genome shotgun (WGS) entry which is preliminary data.</text>
</comment>
<dbReference type="EMBL" id="JAJVDC020000401">
    <property type="protein sequence ID" value="KAL1614318.1"/>
    <property type="molecule type" value="Genomic_DNA"/>
</dbReference>
<evidence type="ECO:0000256" key="1">
    <source>
        <dbReference type="ARBA" id="ARBA00004123"/>
    </source>
</evidence>
<dbReference type="PANTHER" id="PTHR31001">
    <property type="entry name" value="UNCHARACTERIZED TRANSCRIPTIONAL REGULATORY PROTEIN"/>
    <property type="match status" value="1"/>
</dbReference>
<evidence type="ECO:0000313" key="3">
    <source>
        <dbReference type="EMBL" id="KAL1614318.1"/>
    </source>
</evidence>
<evidence type="ECO:0008006" key="5">
    <source>
        <dbReference type="Google" id="ProtNLM"/>
    </source>
</evidence>
<dbReference type="CDD" id="cd12148">
    <property type="entry name" value="fungal_TF_MHR"/>
    <property type="match status" value="1"/>
</dbReference>
<protein>
    <recommendedName>
        <fullName evidence="5">Transcription factor domain-containing protein</fullName>
    </recommendedName>
</protein>
<name>A0ABR3SAP0_9PEZI</name>
<sequence length="502" mass="56762">MSPSFLQSDSSQLGVDRARVPLHPSIQRGVAGLGLGGGLAVEAASSLESLVWGSHQAATPGELEANADISSATDLTVKMWVILSGLQRPSIDKDVQISLYYMNEEHYQILGIGNGKSLSRIFYRKALDTLGSIDFMAIHSAWRRDAKRIIVLLSSANCIAQMMQLHLLGPNPTSPYSLEDVVDREVKKRVWSYLVIQDSYLITFKRAYSIYLGHATTPPPANCSEVAEEMEHDLPMSRPTQSSYMIFQTRMTGVKRWLHDQICQLEAKYLPLDEVYQKVLRADADMKKLHHDLPQWMKTISNAQSLDSARNQRINFRISFAHMKLSIHRAFFCRGFTDKRYWYSHVTCLGAARLLLQTFRESVGEGFVEIWTVPAHAISACIIITLNLLFIDDEDGFDCEVTHSASDDHQSMSECLRILNASDRPNQLVKRGMIMIDRLLQQKELRTSTYQSFNSEEVARLVKEVEDILRLDTQMLPSAVNSTFDELLGLLDEYPMCAGYEL</sequence>
<dbReference type="InterPro" id="IPR050613">
    <property type="entry name" value="Sec_Metabolite_Reg"/>
</dbReference>
<evidence type="ECO:0000256" key="2">
    <source>
        <dbReference type="ARBA" id="ARBA00023242"/>
    </source>
</evidence>
<keyword evidence="4" id="KW-1185">Reference proteome</keyword>
<dbReference type="Proteomes" id="UP001521116">
    <property type="component" value="Unassembled WGS sequence"/>
</dbReference>
<keyword evidence="2" id="KW-0539">Nucleus</keyword>
<comment type="subcellular location">
    <subcellularLocation>
        <location evidence="1">Nucleus</location>
    </subcellularLocation>
</comment>
<evidence type="ECO:0000313" key="4">
    <source>
        <dbReference type="Proteomes" id="UP001521116"/>
    </source>
</evidence>
<accession>A0ABR3SAP0</accession>
<dbReference type="PANTHER" id="PTHR31001:SF90">
    <property type="entry name" value="CENTROMERE DNA-BINDING PROTEIN COMPLEX CBF3 SUBUNIT B"/>
    <property type="match status" value="1"/>
</dbReference>
<proteinExistence type="predicted"/>
<organism evidence="3 4">
    <name type="scientific">Neofusicoccum ribis</name>
    <dbReference type="NCBI Taxonomy" id="45134"/>
    <lineage>
        <taxon>Eukaryota</taxon>
        <taxon>Fungi</taxon>
        <taxon>Dikarya</taxon>
        <taxon>Ascomycota</taxon>
        <taxon>Pezizomycotina</taxon>
        <taxon>Dothideomycetes</taxon>
        <taxon>Dothideomycetes incertae sedis</taxon>
        <taxon>Botryosphaeriales</taxon>
        <taxon>Botryosphaeriaceae</taxon>
        <taxon>Neofusicoccum</taxon>
    </lineage>
</organism>
<gene>
    <name evidence="3" type="ORF">SLS56_012140</name>
</gene>
<reference evidence="3 4" key="1">
    <citation type="submission" date="2024-02" db="EMBL/GenBank/DDBJ databases">
        <title>De novo assembly and annotation of 12 fungi associated with fruit tree decline syndrome in Ontario, Canada.</title>
        <authorList>
            <person name="Sulman M."/>
            <person name="Ellouze W."/>
            <person name="Ilyukhin E."/>
        </authorList>
    </citation>
    <scope>NUCLEOTIDE SEQUENCE [LARGE SCALE GENOMIC DNA]</scope>
    <source>
        <strain evidence="3 4">M1-105</strain>
    </source>
</reference>